<proteinExistence type="predicted"/>
<evidence type="ECO:0000313" key="2">
    <source>
        <dbReference type="Proteomes" id="UP000223559"/>
    </source>
</evidence>
<organism evidence="1 2">
    <name type="scientific">Loigolactobacillus coryniformis subsp. torquens DSM 20004 = KCTC 3535</name>
    <dbReference type="NCBI Taxonomy" id="1423822"/>
    <lineage>
        <taxon>Bacteria</taxon>
        <taxon>Bacillati</taxon>
        <taxon>Bacillota</taxon>
        <taxon>Bacilli</taxon>
        <taxon>Lactobacillales</taxon>
        <taxon>Lactobacillaceae</taxon>
        <taxon>Loigolactobacillus</taxon>
    </lineage>
</organism>
<dbReference type="EMBL" id="CP017697">
    <property type="protein sequence ID" value="ATO43324.1"/>
    <property type="molecule type" value="Genomic_DNA"/>
</dbReference>
<accession>A0A2D1KMF8</accession>
<dbReference type="AlphaFoldDB" id="A0A2D1KMF8"/>
<protein>
    <submittedName>
        <fullName evidence="1">Uncharacterized protein</fullName>
    </submittedName>
</protein>
<dbReference type="KEGG" id="lcy:LC20004_05125"/>
<keyword evidence="2" id="KW-1185">Reference proteome</keyword>
<sequence>MRYDKRIQLIRVGTKVGYLGDTTEVELPPEDVVCAISGLTNSDKQTYFKDQYKVDGFRVHLQGPPDRYDGLKYVIRDGVKHEFAGRRILRNSLVVIVG</sequence>
<evidence type="ECO:0000313" key="1">
    <source>
        <dbReference type="EMBL" id="ATO43324.1"/>
    </source>
</evidence>
<name>A0A2D1KMF8_9LACO</name>
<dbReference type="Proteomes" id="UP000223559">
    <property type="component" value="Chromosome"/>
</dbReference>
<reference evidence="1 2" key="1">
    <citation type="submission" date="2016-10" db="EMBL/GenBank/DDBJ databases">
        <title>The whole genome sequencing and assembly of L. cotyniformis subsp. torquens DSM 20004 strain.</title>
        <authorList>
            <person name="Park M.-K."/>
            <person name="Lee Y.-J."/>
            <person name="Yi H."/>
            <person name="Bahn Y.-S."/>
            <person name="Kim J.F."/>
            <person name="Lee D.-W."/>
        </authorList>
    </citation>
    <scope>NUCLEOTIDE SEQUENCE [LARGE SCALE GENOMIC DNA]</scope>
    <source>
        <strain evidence="1 2">DSM 20004</strain>
    </source>
</reference>
<gene>
    <name evidence="1" type="ORF">LC20004_05125</name>
</gene>